<sequence length="769" mass="87757">MFVCITASVGVKCVYISTFSSLCLSNCFLSFYYKTPTKQLKSHSSRTLRILYIGFLALLLPTYFLSFVSDQILSHIHWNLTDYSIGTFYILLLLLTFTIKRGKAKVLVSNKCKGGKCTSYTLNLANEANTLPLLGPLHPRFNIIDSLRKALAEVLPADAHKRTSGRLYISLTRWRDWKNVVISEYASNQELIDAMICSAFVPLYCGLIPPKYKGDYYWDGGLSDNQPIFDEPTITVSPFSGEIDICPLDNSANFIHLNVCNSSVQFTSENLSRISIALFPPNAQKLSDICKQGYDDALRYLQNNGLINCTRHLRITTTIEPPSRDGRVMSVSERDWANIEKEIKHGITEGCSDCGECKSKVKEALSTSLPPQVLEVLQSAMIYNKKSFVKYLRQGKIHKAISMMIKPWLIPADILFSFLIRCLKCIPQVHQDFDKIIEELPHFINNLFHKHHKYETKLEYHCAFTEDNFQMNQTNIELPSSAIDINLVMNCEGFPKEETFQTSTELSGGTYDTATVYREQTSKDPVSALNSMRNCNQIQDGVSDAVLDQFKLWLEAANNNDATIAYYYLDTESNTMKVEQIFNIPEDSRSLEQMPECHVTMTDEYVRRRKSAVPYLQNFRAQRLQIPGVSGSYQVNNGSANRPALQRLKRRTSLDSGIITRKYASFNDQSNRRYQRLQHQQQQYQQREDIGRAEEQLQHRRQCEQLENLGEDGATDNYNYDFKEIEDIDLYNTSIIQASSQDCSITNSNCSSDTPKRNSCPEITDILSK</sequence>
<dbReference type="GO" id="GO:0005811">
    <property type="term" value="C:lipid droplet"/>
    <property type="evidence" value="ECO:0007669"/>
    <property type="project" value="TreeGrafter"/>
</dbReference>
<dbReference type="InterPro" id="IPR016035">
    <property type="entry name" value="Acyl_Trfase/lysoPLipase"/>
</dbReference>
<dbReference type="GO" id="GO:0004806">
    <property type="term" value="F:triacylglycerol lipase activity"/>
    <property type="evidence" value="ECO:0007669"/>
    <property type="project" value="UniProtKB-EC"/>
</dbReference>
<evidence type="ECO:0000313" key="8">
    <source>
        <dbReference type="RefSeq" id="XP_036369326.1"/>
    </source>
</evidence>
<dbReference type="SUPFAM" id="SSF52151">
    <property type="entry name" value="FabD/lysophospholipase-like"/>
    <property type="match status" value="1"/>
</dbReference>
<feature type="transmembrane region" description="Helical" evidence="5">
    <location>
        <begin position="50"/>
        <end position="68"/>
    </location>
</feature>
<keyword evidence="7" id="KW-1185">Reference proteome</keyword>
<evidence type="ECO:0000256" key="5">
    <source>
        <dbReference type="SAM" id="Phobius"/>
    </source>
</evidence>
<feature type="transmembrane region" description="Helical" evidence="5">
    <location>
        <begin position="6"/>
        <end position="29"/>
    </location>
</feature>
<protein>
    <recommendedName>
        <fullName evidence="1">triacylglycerol lipase</fullName>
        <ecNumber evidence="1">3.1.1.3</ecNumber>
    </recommendedName>
</protein>
<dbReference type="GO" id="GO:0005737">
    <property type="term" value="C:cytoplasm"/>
    <property type="evidence" value="ECO:0007669"/>
    <property type="project" value="TreeGrafter"/>
</dbReference>
<name>A0A7E6FNQ5_9MOLL</name>
<dbReference type="Gene3D" id="3.40.1090.10">
    <property type="entry name" value="Cytosolic phospholipase A2 catalytic domain"/>
    <property type="match status" value="1"/>
</dbReference>
<evidence type="ECO:0000256" key="1">
    <source>
        <dbReference type="ARBA" id="ARBA00013279"/>
    </source>
</evidence>
<gene>
    <name evidence="8" type="primary">LOC115224466</name>
</gene>
<dbReference type="PANTHER" id="PTHR12406">
    <property type="entry name" value="CALCIUM-INDEPENDENT PHOSPHOLIPASE A2 IPLA2 -RELATED"/>
    <property type="match status" value="1"/>
</dbReference>
<feature type="short sequence motif" description="DGA/G" evidence="4">
    <location>
        <begin position="219"/>
        <end position="221"/>
    </location>
</feature>
<keyword evidence="5" id="KW-0812">Transmembrane</keyword>
<dbReference type="Proteomes" id="UP000515154">
    <property type="component" value="Linkage group LG25"/>
</dbReference>
<comment type="caution">
    <text evidence="4">Lacks conserved residue(s) required for the propagation of feature annotation.</text>
</comment>
<reference evidence="8" key="1">
    <citation type="submission" date="2025-08" db="UniProtKB">
        <authorList>
            <consortium name="RefSeq"/>
        </authorList>
    </citation>
    <scope>IDENTIFICATION</scope>
</reference>
<evidence type="ECO:0000256" key="3">
    <source>
        <dbReference type="ARBA" id="ARBA00023098"/>
    </source>
</evidence>
<evidence type="ECO:0000259" key="6">
    <source>
        <dbReference type="PROSITE" id="PS51635"/>
    </source>
</evidence>
<feature type="domain" description="PNPLA" evidence="6">
    <location>
        <begin position="65"/>
        <end position="232"/>
    </location>
</feature>
<dbReference type="AlphaFoldDB" id="A0A7E6FNQ5"/>
<organism evidence="7 8">
    <name type="scientific">Octopus sinensis</name>
    <name type="common">East Asian common octopus</name>
    <dbReference type="NCBI Taxonomy" id="2607531"/>
    <lineage>
        <taxon>Eukaryota</taxon>
        <taxon>Metazoa</taxon>
        <taxon>Spiralia</taxon>
        <taxon>Lophotrochozoa</taxon>
        <taxon>Mollusca</taxon>
        <taxon>Cephalopoda</taxon>
        <taxon>Coleoidea</taxon>
        <taxon>Octopodiformes</taxon>
        <taxon>Octopoda</taxon>
        <taxon>Incirrata</taxon>
        <taxon>Octopodidae</taxon>
        <taxon>Octopus</taxon>
    </lineage>
</organism>
<dbReference type="PROSITE" id="PS51635">
    <property type="entry name" value="PNPLA"/>
    <property type="match status" value="1"/>
</dbReference>
<evidence type="ECO:0000313" key="7">
    <source>
        <dbReference type="Proteomes" id="UP000515154"/>
    </source>
</evidence>
<evidence type="ECO:0000256" key="2">
    <source>
        <dbReference type="ARBA" id="ARBA00022801"/>
    </source>
</evidence>
<dbReference type="GO" id="GO:0016020">
    <property type="term" value="C:membrane"/>
    <property type="evidence" value="ECO:0007669"/>
    <property type="project" value="TreeGrafter"/>
</dbReference>
<keyword evidence="5" id="KW-0472">Membrane</keyword>
<dbReference type="Pfam" id="PF01734">
    <property type="entry name" value="Patatin"/>
    <property type="match status" value="1"/>
</dbReference>
<proteinExistence type="predicted"/>
<dbReference type="GO" id="GO:0055088">
    <property type="term" value="P:lipid homeostasis"/>
    <property type="evidence" value="ECO:0007669"/>
    <property type="project" value="TreeGrafter"/>
</dbReference>
<dbReference type="InterPro" id="IPR002641">
    <property type="entry name" value="PNPLA_dom"/>
</dbReference>
<keyword evidence="2" id="KW-0378">Hydrolase</keyword>
<accession>A0A7E6FNQ5</accession>
<evidence type="ECO:0000256" key="4">
    <source>
        <dbReference type="PROSITE-ProRule" id="PRU01161"/>
    </source>
</evidence>
<keyword evidence="5" id="KW-1133">Transmembrane helix</keyword>
<dbReference type="FunFam" id="3.40.1090.10:FF:000003">
    <property type="entry name" value="Patatin-like phospholipase domain-containing protein 2"/>
    <property type="match status" value="1"/>
</dbReference>
<keyword evidence="3" id="KW-0443">Lipid metabolism</keyword>
<dbReference type="RefSeq" id="XP_036369326.1">
    <property type="nucleotide sequence ID" value="XM_036513433.1"/>
</dbReference>
<dbReference type="EC" id="3.1.1.3" evidence="1"/>
<dbReference type="GO" id="GO:0019433">
    <property type="term" value="P:triglyceride catabolic process"/>
    <property type="evidence" value="ECO:0007669"/>
    <property type="project" value="TreeGrafter"/>
</dbReference>
<dbReference type="InterPro" id="IPR033562">
    <property type="entry name" value="PLPL"/>
</dbReference>
<dbReference type="PANTHER" id="PTHR12406:SF41">
    <property type="entry name" value="BRUMMER, ISOFORM B-RELATED"/>
    <property type="match status" value="1"/>
</dbReference>
<feature type="transmembrane region" description="Helical" evidence="5">
    <location>
        <begin position="80"/>
        <end position="99"/>
    </location>
</feature>